<accession>A0ABT9N4P7</accession>
<evidence type="ECO:0000313" key="2">
    <source>
        <dbReference type="Proteomes" id="UP001240984"/>
    </source>
</evidence>
<protein>
    <recommendedName>
        <fullName evidence="3">DUF695 domain-containing protein</fullName>
    </recommendedName>
</protein>
<gene>
    <name evidence="1" type="ORF">J2S43_007181</name>
</gene>
<dbReference type="Proteomes" id="UP001240984">
    <property type="component" value="Unassembled WGS sequence"/>
</dbReference>
<evidence type="ECO:0000313" key="1">
    <source>
        <dbReference type="EMBL" id="MDP9798669.1"/>
    </source>
</evidence>
<keyword evidence="2" id="KW-1185">Reference proteome</keyword>
<organism evidence="1 2">
    <name type="scientific">Catenuloplanes nepalensis</name>
    <dbReference type="NCBI Taxonomy" id="587533"/>
    <lineage>
        <taxon>Bacteria</taxon>
        <taxon>Bacillati</taxon>
        <taxon>Actinomycetota</taxon>
        <taxon>Actinomycetes</taxon>
        <taxon>Micromonosporales</taxon>
        <taxon>Micromonosporaceae</taxon>
        <taxon>Catenuloplanes</taxon>
    </lineage>
</organism>
<dbReference type="EMBL" id="JAUSRA010000001">
    <property type="protein sequence ID" value="MDP9798669.1"/>
    <property type="molecule type" value="Genomic_DNA"/>
</dbReference>
<name>A0ABT9N4P7_9ACTN</name>
<reference evidence="1 2" key="1">
    <citation type="submission" date="2023-07" db="EMBL/GenBank/DDBJ databases">
        <title>Sequencing the genomes of 1000 actinobacteria strains.</title>
        <authorList>
            <person name="Klenk H.-P."/>
        </authorList>
    </citation>
    <scope>NUCLEOTIDE SEQUENCE [LARGE SCALE GENOMIC DNA]</scope>
    <source>
        <strain evidence="1 2">DSM 44710</strain>
    </source>
</reference>
<evidence type="ECO:0008006" key="3">
    <source>
        <dbReference type="Google" id="ProtNLM"/>
    </source>
</evidence>
<comment type="caution">
    <text evidence="1">The sequence shown here is derived from an EMBL/GenBank/DDBJ whole genome shotgun (WGS) entry which is preliminary data.</text>
</comment>
<sequence length="163" mass="18557">MGPGTVGFYLNIGLVLGPMWEASKRRRALSADDLPATTDLLRFDRLRVPGPDREETWLLTERTLPDMIDLLERAVEEQLPAQLSVLDRETTLRNPEGLFKARAWRYRAWILADAGPSQELDDLLTWAESEGYHAVHLDPIREWATARTSSTRWVLDQSRGSEG</sequence>
<proteinExistence type="predicted"/>